<dbReference type="PIRSF" id="PIRSF000390">
    <property type="entry name" value="PLP_StrS"/>
    <property type="match status" value="1"/>
</dbReference>
<dbReference type="EC" id="2.6.1.87" evidence="5"/>
<reference evidence="5 6" key="1">
    <citation type="submission" date="2019-02" db="EMBL/GenBank/DDBJ databases">
        <title>Deep-cultivation of Planctomycetes and their phenomic and genomic characterization uncovers novel biology.</title>
        <authorList>
            <person name="Wiegand S."/>
            <person name="Jogler M."/>
            <person name="Boedeker C."/>
            <person name="Pinto D."/>
            <person name="Vollmers J."/>
            <person name="Rivas-Marin E."/>
            <person name="Kohn T."/>
            <person name="Peeters S.H."/>
            <person name="Heuer A."/>
            <person name="Rast P."/>
            <person name="Oberbeckmann S."/>
            <person name="Bunk B."/>
            <person name="Jeske O."/>
            <person name="Meyerdierks A."/>
            <person name="Storesund J.E."/>
            <person name="Kallscheuer N."/>
            <person name="Luecker S."/>
            <person name="Lage O.M."/>
            <person name="Pohl T."/>
            <person name="Merkel B.J."/>
            <person name="Hornburger P."/>
            <person name="Mueller R.-W."/>
            <person name="Bruemmer F."/>
            <person name="Labrenz M."/>
            <person name="Spormann A.M."/>
            <person name="Op den Camp H."/>
            <person name="Overmann J."/>
            <person name="Amann R."/>
            <person name="Jetten M.S.M."/>
            <person name="Mascher T."/>
            <person name="Medema M.H."/>
            <person name="Devos D.P."/>
            <person name="Kaster A.-K."/>
            <person name="Ovreas L."/>
            <person name="Rohde M."/>
            <person name="Galperin M.Y."/>
            <person name="Jogler C."/>
        </authorList>
    </citation>
    <scope>NUCLEOTIDE SEQUENCE [LARGE SCALE GENOMIC DNA]</scope>
    <source>
        <strain evidence="5 6">Mal52</strain>
    </source>
</reference>
<dbReference type="InterPro" id="IPR015421">
    <property type="entry name" value="PyrdxlP-dep_Trfase_major"/>
</dbReference>
<proteinExistence type="inferred from homology"/>
<evidence type="ECO:0000256" key="4">
    <source>
        <dbReference type="RuleBase" id="RU004508"/>
    </source>
</evidence>
<dbReference type="AlphaFoldDB" id="A0A517ZHI9"/>
<organism evidence="5 6">
    <name type="scientific">Symmachiella dynata</name>
    <dbReference type="NCBI Taxonomy" id="2527995"/>
    <lineage>
        <taxon>Bacteria</taxon>
        <taxon>Pseudomonadati</taxon>
        <taxon>Planctomycetota</taxon>
        <taxon>Planctomycetia</taxon>
        <taxon>Planctomycetales</taxon>
        <taxon>Planctomycetaceae</taxon>
        <taxon>Symmachiella</taxon>
    </lineage>
</organism>
<evidence type="ECO:0000313" key="5">
    <source>
        <dbReference type="EMBL" id="QDU41940.1"/>
    </source>
</evidence>
<comment type="similarity">
    <text evidence="1 4">Belongs to the DegT/DnrJ/EryC1 family.</text>
</comment>
<gene>
    <name evidence="5" type="primary">arnB</name>
    <name evidence="5" type="ORF">Mal52_03950</name>
</gene>
<dbReference type="Gene3D" id="3.40.640.10">
    <property type="entry name" value="Type I PLP-dependent aspartate aminotransferase-like (Major domain)"/>
    <property type="match status" value="1"/>
</dbReference>
<dbReference type="GO" id="GO:0030170">
    <property type="term" value="F:pyridoxal phosphate binding"/>
    <property type="evidence" value="ECO:0007669"/>
    <property type="project" value="TreeGrafter"/>
</dbReference>
<dbReference type="InterPro" id="IPR015424">
    <property type="entry name" value="PyrdxlP-dep_Trfase"/>
</dbReference>
<keyword evidence="5" id="KW-0808">Transferase</keyword>
<dbReference type="KEGG" id="sdyn:Mal52_03950"/>
<keyword evidence="3 4" id="KW-0663">Pyridoxal phosphate</keyword>
<dbReference type="PANTHER" id="PTHR30244">
    <property type="entry name" value="TRANSAMINASE"/>
    <property type="match status" value="1"/>
</dbReference>
<evidence type="ECO:0000256" key="3">
    <source>
        <dbReference type="PIRSR" id="PIRSR000390-2"/>
    </source>
</evidence>
<evidence type="ECO:0000313" key="6">
    <source>
        <dbReference type="Proteomes" id="UP000319383"/>
    </source>
</evidence>
<dbReference type="Pfam" id="PF01041">
    <property type="entry name" value="DegT_DnrJ_EryC1"/>
    <property type="match status" value="1"/>
</dbReference>
<dbReference type="Proteomes" id="UP000319383">
    <property type="component" value="Chromosome"/>
</dbReference>
<evidence type="ECO:0000256" key="2">
    <source>
        <dbReference type="PIRSR" id="PIRSR000390-1"/>
    </source>
</evidence>
<sequence length="392" mass="43194">MTKTTTLAQHKIPFFLPTIGEDEINEVVDTLRSGWLTTGKKAKQFEQEFADRVGAKHAIAVNSCTAALHLALEALGIGPGDEVIVPTLTFASTAEVVVHLGATPVLADCRPDTLNIDPASIAAKITSKTKAIIPVHYAGQPCDMDAIHAVAQEHKLPVVEDAAHAIPARYGERAVGTISDITCFSFYANKTITTGEGGMVTTDSDDLAARMRIMSLHGISKDAWKRFSAEGSWYYEITAAGFKHNMTDVAASIGLHQLRRCDEFWEGRTRCAEFYNRAFADVPEVQTLTVDPQNQTSWHLYVIQLHLDKLSIDRGEFINRLNAAGVGTSVHYMPLHMHPYYHETHGYQVDDLPVAKSAFERMLSLPIYPRLSDDELKYVADTVQAIVAETRA</sequence>
<dbReference type="InterPro" id="IPR015422">
    <property type="entry name" value="PyrdxlP-dep_Trfase_small"/>
</dbReference>
<accession>A0A517ZHI9</accession>
<dbReference type="EMBL" id="CP036276">
    <property type="protein sequence ID" value="QDU41940.1"/>
    <property type="molecule type" value="Genomic_DNA"/>
</dbReference>
<evidence type="ECO:0000256" key="1">
    <source>
        <dbReference type="ARBA" id="ARBA00037999"/>
    </source>
</evidence>
<dbReference type="GO" id="GO:0000271">
    <property type="term" value="P:polysaccharide biosynthetic process"/>
    <property type="evidence" value="ECO:0007669"/>
    <property type="project" value="TreeGrafter"/>
</dbReference>
<dbReference type="InterPro" id="IPR000653">
    <property type="entry name" value="DegT/StrS_aminotransferase"/>
</dbReference>
<dbReference type="CDD" id="cd00616">
    <property type="entry name" value="AHBA_syn"/>
    <property type="match status" value="1"/>
</dbReference>
<protein>
    <submittedName>
        <fullName evidence="5">UDP-4-amino-4-deoxy-L-arabinose--oxoglutarate aminotransferase</fullName>
        <ecNumber evidence="5">2.6.1.87</ecNumber>
    </submittedName>
</protein>
<dbReference type="GO" id="GO:0099620">
    <property type="term" value="F:UDP-4-amino-4-deoxy-L-arabinose aminotransferase"/>
    <property type="evidence" value="ECO:0007669"/>
    <property type="project" value="UniProtKB-EC"/>
</dbReference>
<keyword evidence="5" id="KW-0032">Aminotransferase</keyword>
<dbReference type="Gene3D" id="3.90.1150.10">
    <property type="entry name" value="Aspartate Aminotransferase, domain 1"/>
    <property type="match status" value="1"/>
</dbReference>
<keyword evidence="6" id="KW-1185">Reference proteome</keyword>
<feature type="active site" description="Proton acceptor" evidence="2">
    <location>
        <position position="190"/>
    </location>
</feature>
<dbReference type="RefSeq" id="WP_197534598.1">
    <property type="nucleotide sequence ID" value="NZ_CP036276.1"/>
</dbReference>
<dbReference type="SUPFAM" id="SSF53383">
    <property type="entry name" value="PLP-dependent transferases"/>
    <property type="match status" value="1"/>
</dbReference>
<name>A0A517ZHI9_9PLAN</name>
<feature type="modified residue" description="N6-(pyridoxal phosphate)lysine" evidence="3">
    <location>
        <position position="190"/>
    </location>
</feature>
<dbReference type="PANTHER" id="PTHR30244:SF34">
    <property type="entry name" value="DTDP-4-AMINO-4,6-DIDEOXYGALACTOSE TRANSAMINASE"/>
    <property type="match status" value="1"/>
</dbReference>